<reference evidence="2 3" key="1">
    <citation type="journal article" date="2024" name="G3 (Bethesda)">
        <title>Genome assembly of Hibiscus sabdariffa L. provides insights into metabolisms of medicinal natural products.</title>
        <authorList>
            <person name="Kim T."/>
        </authorList>
    </citation>
    <scope>NUCLEOTIDE SEQUENCE [LARGE SCALE GENOMIC DNA]</scope>
    <source>
        <strain evidence="2">TK-2024</strain>
        <tissue evidence="2">Old leaves</tissue>
    </source>
</reference>
<dbReference type="EMBL" id="JBBPBM010000424">
    <property type="protein sequence ID" value="KAK8495554.1"/>
    <property type="molecule type" value="Genomic_DNA"/>
</dbReference>
<keyword evidence="3" id="KW-1185">Reference proteome</keyword>
<name>A0ABR2AP36_9ROSI</name>
<feature type="chain" id="PRO_5046616858" evidence="1">
    <location>
        <begin position="21"/>
        <end position="170"/>
    </location>
</feature>
<proteinExistence type="predicted"/>
<sequence>MSIPIGASLLFLIRLHFSSCYSLELGARTEFLLPSIAGSKTVKEKKSTICIFLGPSSLALFSLIVIQRSSAYQEQAERFRDFYNDRFPVLTSMLPMNTGAEGVETALKLIVLGHRRMSSDEVKEGSKVLQHVLEFDLPKMQEAKPKVSRIEATICDRCARNFYDCSDRAL</sequence>
<feature type="signal peptide" evidence="1">
    <location>
        <begin position="1"/>
        <end position="20"/>
    </location>
</feature>
<dbReference type="Proteomes" id="UP001472677">
    <property type="component" value="Unassembled WGS sequence"/>
</dbReference>
<evidence type="ECO:0000313" key="3">
    <source>
        <dbReference type="Proteomes" id="UP001472677"/>
    </source>
</evidence>
<accession>A0ABR2AP36</accession>
<keyword evidence="1" id="KW-0732">Signal</keyword>
<evidence type="ECO:0000313" key="2">
    <source>
        <dbReference type="EMBL" id="KAK8495554.1"/>
    </source>
</evidence>
<gene>
    <name evidence="2" type="ORF">V6N12_073329</name>
</gene>
<organism evidence="2 3">
    <name type="scientific">Hibiscus sabdariffa</name>
    <name type="common">roselle</name>
    <dbReference type="NCBI Taxonomy" id="183260"/>
    <lineage>
        <taxon>Eukaryota</taxon>
        <taxon>Viridiplantae</taxon>
        <taxon>Streptophyta</taxon>
        <taxon>Embryophyta</taxon>
        <taxon>Tracheophyta</taxon>
        <taxon>Spermatophyta</taxon>
        <taxon>Magnoliopsida</taxon>
        <taxon>eudicotyledons</taxon>
        <taxon>Gunneridae</taxon>
        <taxon>Pentapetalae</taxon>
        <taxon>rosids</taxon>
        <taxon>malvids</taxon>
        <taxon>Malvales</taxon>
        <taxon>Malvaceae</taxon>
        <taxon>Malvoideae</taxon>
        <taxon>Hibiscus</taxon>
    </lineage>
</organism>
<protein>
    <submittedName>
        <fullName evidence="2">Uncharacterized protein</fullName>
    </submittedName>
</protein>
<evidence type="ECO:0000256" key="1">
    <source>
        <dbReference type="SAM" id="SignalP"/>
    </source>
</evidence>
<comment type="caution">
    <text evidence="2">The sequence shown here is derived from an EMBL/GenBank/DDBJ whole genome shotgun (WGS) entry which is preliminary data.</text>
</comment>